<dbReference type="GO" id="GO:0008124">
    <property type="term" value="F:4-alpha-hydroxytetrahydrobiopterin dehydratase activity"/>
    <property type="evidence" value="ECO:0007669"/>
    <property type="project" value="UniProtKB-EC"/>
</dbReference>
<reference evidence="7" key="1">
    <citation type="journal article" date="2019" name="Int. J. Syst. Evol. Microbiol.">
        <title>The Global Catalogue of Microorganisms (GCM) 10K type strain sequencing project: providing services to taxonomists for standard genome sequencing and annotation.</title>
        <authorList>
            <consortium name="The Broad Institute Genomics Platform"/>
            <consortium name="The Broad Institute Genome Sequencing Center for Infectious Disease"/>
            <person name="Wu L."/>
            <person name="Ma J."/>
        </authorList>
    </citation>
    <scope>NUCLEOTIDE SEQUENCE [LARGE SCALE GENOMIC DNA]</scope>
    <source>
        <strain evidence="7">2902at01</strain>
    </source>
</reference>
<dbReference type="Proteomes" id="UP001595868">
    <property type="component" value="Unassembled WGS sequence"/>
</dbReference>
<dbReference type="InterPro" id="IPR001533">
    <property type="entry name" value="Pterin_deHydtase"/>
</dbReference>
<keyword evidence="5 6" id="KW-0456">Lyase</keyword>
<dbReference type="EC" id="4.2.1.96" evidence="3"/>
<gene>
    <name evidence="6" type="ORF">ACFOX0_13070</name>
</gene>
<dbReference type="SUPFAM" id="SSF55248">
    <property type="entry name" value="PCD-like"/>
    <property type="match status" value="1"/>
</dbReference>
<accession>A0ABV8KL85</accession>
<proteinExistence type="inferred from homology"/>
<evidence type="ECO:0000256" key="1">
    <source>
        <dbReference type="ARBA" id="ARBA00001554"/>
    </source>
</evidence>
<organism evidence="6 7">
    <name type="scientific">Micromonospora zhanjiangensis</name>
    <dbReference type="NCBI Taxonomy" id="1522057"/>
    <lineage>
        <taxon>Bacteria</taxon>
        <taxon>Bacillati</taxon>
        <taxon>Actinomycetota</taxon>
        <taxon>Actinomycetes</taxon>
        <taxon>Micromonosporales</taxon>
        <taxon>Micromonosporaceae</taxon>
        <taxon>Micromonospora</taxon>
    </lineage>
</organism>
<evidence type="ECO:0000256" key="2">
    <source>
        <dbReference type="ARBA" id="ARBA00006472"/>
    </source>
</evidence>
<name>A0ABV8KL85_9ACTN</name>
<dbReference type="Pfam" id="PF01329">
    <property type="entry name" value="Pterin_4a"/>
    <property type="match status" value="1"/>
</dbReference>
<evidence type="ECO:0000256" key="4">
    <source>
        <dbReference type="ARBA" id="ARBA00021735"/>
    </source>
</evidence>
<dbReference type="InterPro" id="IPR036428">
    <property type="entry name" value="PCD_sf"/>
</dbReference>
<dbReference type="EMBL" id="JBHSBN010000007">
    <property type="protein sequence ID" value="MFC4106855.1"/>
    <property type="molecule type" value="Genomic_DNA"/>
</dbReference>
<comment type="similarity">
    <text evidence="2">Belongs to the pterin-4-alpha-carbinolamine dehydratase family.</text>
</comment>
<sequence>MIRALWSRAERDHLDDALAQLDGWIREGCLIKRTLVLTDAQHAELTERTKIAADVLNLRPEIRRLDGRTQIKITPRDCDELTDREVTLAARIEDVHRALTHDED</sequence>
<keyword evidence="7" id="KW-1185">Reference proteome</keyword>
<dbReference type="RefSeq" id="WP_377545171.1">
    <property type="nucleotide sequence ID" value="NZ_JBHSBN010000007.1"/>
</dbReference>
<protein>
    <recommendedName>
        <fullName evidence="4">Putative pterin-4-alpha-carbinolamine dehydratase</fullName>
        <ecNumber evidence="3">4.2.1.96</ecNumber>
    </recommendedName>
</protein>
<evidence type="ECO:0000313" key="7">
    <source>
        <dbReference type="Proteomes" id="UP001595868"/>
    </source>
</evidence>
<comment type="caution">
    <text evidence="6">The sequence shown here is derived from an EMBL/GenBank/DDBJ whole genome shotgun (WGS) entry which is preliminary data.</text>
</comment>
<evidence type="ECO:0000256" key="3">
    <source>
        <dbReference type="ARBA" id="ARBA00013252"/>
    </source>
</evidence>
<evidence type="ECO:0000256" key="5">
    <source>
        <dbReference type="ARBA" id="ARBA00023239"/>
    </source>
</evidence>
<evidence type="ECO:0000313" key="6">
    <source>
        <dbReference type="EMBL" id="MFC4106855.1"/>
    </source>
</evidence>
<dbReference type="Gene3D" id="3.30.1360.20">
    <property type="entry name" value="Transcriptional coactivator/pterin dehydratase"/>
    <property type="match status" value="1"/>
</dbReference>
<comment type="catalytic activity">
    <reaction evidence="1">
        <text>(4aS,6R)-4a-hydroxy-L-erythro-5,6,7,8-tetrahydrobiopterin = (6R)-L-erythro-6,7-dihydrobiopterin + H2O</text>
        <dbReference type="Rhea" id="RHEA:11920"/>
        <dbReference type="ChEBI" id="CHEBI:15377"/>
        <dbReference type="ChEBI" id="CHEBI:15642"/>
        <dbReference type="ChEBI" id="CHEBI:43120"/>
        <dbReference type="EC" id="4.2.1.96"/>
    </reaction>
</comment>